<dbReference type="Proteomes" id="UP000249008">
    <property type="component" value="Chromosome 1"/>
</dbReference>
<reference evidence="2 3" key="1">
    <citation type="submission" date="2018-06" db="EMBL/GenBank/DDBJ databases">
        <authorList>
            <consortium name="Pathogen Informatics"/>
            <person name="Doyle S."/>
        </authorList>
    </citation>
    <scope>NUCLEOTIDE SEQUENCE [LARGE SCALE GENOMIC DNA]</scope>
    <source>
        <strain evidence="2 3">NCTC12112</strain>
    </source>
</reference>
<feature type="transmembrane region" description="Helical" evidence="1">
    <location>
        <begin position="6"/>
        <end position="22"/>
    </location>
</feature>
<dbReference type="RefSeq" id="WP_005976459.1">
    <property type="nucleotide sequence ID" value="NZ_CABKNW010000001.1"/>
</dbReference>
<feature type="transmembrane region" description="Helical" evidence="1">
    <location>
        <begin position="29"/>
        <end position="48"/>
    </location>
</feature>
<keyword evidence="1" id="KW-0812">Transmembrane</keyword>
<feature type="transmembrane region" description="Helical" evidence="1">
    <location>
        <begin position="201"/>
        <end position="221"/>
    </location>
</feature>
<sequence>MMVYFIILGILGIGSLIDILILNERVKKVLYILSIVMLVVFFGTRGYLGYDWYSYKPNFDKADNIFQVLSGNYQSIFHSGYEAGFQLYSSIIKTFSSNYLVFNFVNTATDFLLIYFIFKRYSKYPIFVLFLYFGIHGIALEIDMMRNIKSILLFLCSIEYIEDRKPIVFIALNMLGMMFHSSSIIYFPMYFILNIKWNRKFILGLFILGNIYYISNVRLIINGVRMFGSYLPGGIGQKIAGYLSIIPGDFPLGFSFFYAERIVIFLLVYFAGYQLMSKRYGNIFLNSTYISVFMFLYTSELSVISLRFGILFVYSYWFVIPMLIEKAMAPAVKIGIVAVAALICCFRINNQLNFVGNKDIYIYENIFLKHRSAAEKWQKIEDAAKYKDEGHGKEISLLF</sequence>
<dbReference type="GeneID" id="78455423"/>
<keyword evidence="1" id="KW-1133">Transmembrane helix</keyword>
<organism evidence="2 3">
    <name type="scientific">Fusobacterium ulcerans</name>
    <dbReference type="NCBI Taxonomy" id="861"/>
    <lineage>
        <taxon>Bacteria</taxon>
        <taxon>Fusobacteriati</taxon>
        <taxon>Fusobacteriota</taxon>
        <taxon>Fusobacteriia</taxon>
        <taxon>Fusobacteriales</taxon>
        <taxon>Fusobacteriaceae</taxon>
        <taxon>Fusobacterium</taxon>
    </lineage>
</organism>
<dbReference type="Pfam" id="PF14897">
    <property type="entry name" value="EpsG"/>
    <property type="match status" value="1"/>
</dbReference>
<dbReference type="KEGG" id="ful:C4N20_11420"/>
<protein>
    <recommendedName>
        <fullName evidence="4">EpsG family protein</fullName>
    </recommendedName>
</protein>
<evidence type="ECO:0000313" key="3">
    <source>
        <dbReference type="Proteomes" id="UP000249008"/>
    </source>
</evidence>
<evidence type="ECO:0008006" key="4">
    <source>
        <dbReference type="Google" id="ProtNLM"/>
    </source>
</evidence>
<gene>
    <name evidence="2" type="ORF">NCTC12112_00841</name>
</gene>
<dbReference type="AlphaFoldDB" id="A0AAX2JAE9"/>
<feature type="transmembrane region" description="Helical" evidence="1">
    <location>
        <begin position="167"/>
        <end position="189"/>
    </location>
</feature>
<proteinExistence type="predicted"/>
<feature type="transmembrane region" description="Helical" evidence="1">
    <location>
        <begin position="331"/>
        <end position="349"/>
    </location>
</feature>
<evidence type="ECO:0000313" key="2">
    <source>
        <dbReference type="EMBL" id="SQJ00554.1"/>
    </source>
</evidence>
<accession>A0AAX2JAE9</accession>
<keyword evidence="1" id="KW-0472">Membrane</keyword>
<feature type="transmembrane region" description="Helical" evidence="1">
    <location>
        <begin position="99"/>
        <end position="117"/>
    </location>
</feature>
<evidence type="ECO:0000256" key="1">
    <source>
        <dbReference type="SAM" id="Phobius"/>
    </source>
</evidence>
<feature type="transmembrane region" description="Helical" evidence="1">
    <location>
        <begin position="252"/>
        <end position="273"/>
    </location>
</feature>
<name>A0AAX2JAE9_9FUSO</name>
<feature type="transmembrane region" description="Helical" evidence="1">
    <location>
        <begin position="124"/>
        <end position="142"/>
    </location>
</feature>
<dbReference type="EMBL" id="LS483487">
    <property type="protein sequence ID" value="SQJ00554.1"/>
    <property type="molecule type" value="Genomic_DNA"/>
</dbReference>
<dbReference type="InterPro" id="IPR049458">
    <property type="entry name" value="EpsG-like"/>
</dbReference>